<keyword evidence="3" id="KW-1185">Reference proteome</keyword>
<dbReference type="RefSeq" id="WP_075972908.1">
    <property type="nucleotide sequence ID" value="NZ_MKQR01000002.1"/>
</dbReference>
<evidence type="ECO:0000313" key="2">
    <source>
        <dbReference type="EMBL" id="OLR95467.1"/>
    </source>
</evidence>
<comment type="caution">
    <text evidence="2">The sequence shown here is derived from an EMBL/GenBank/DDBJ whole genome shotgun (WGS) entry which is preliminary data.</text>
</comment>
<protein>
    <submittedName>
        <fullName evidence="2">Uncharacterized protein</fullName>
    </submittedName>
</protein>
<evidence type="ECO:0000256" key="1">
    <source>
        <dbReference type="SAM" id="MobiDB-lite"/>
    </source>
</evidence>
<organism evidence="2 3">
    <name type="scientific">Actinokineospora bangkokensis</name>
    <dbReference type="NCBI Taxonomy" id="1193682"/>
    <lineage>
        <taxon>Bacteria</taxon>
        <taxon>Bacillati</taxon>
        <taxon>Actinomycetota</taxon>
        <taxon>Actinomycetes</taxon>
        <taxon>Pseudonocardiales</taxon>
        <taxon>Pseudonocardiaceae</taxon>
        <taxon>Actinokineospora</taxon>
    </lineage>
</organism>
<name>A0A1Q9LTU3_9PSEU</name>
<dbReference type="AlphaFoldDB" id="A0A1Q9LTU3"/>
<gene>
    <name evidence="2" type="ORF">BJP25_06935</name>
</gene>
<feature type="region of interest" description="Disordered" evidence="1">
    <location>
        <begin position="62"/>
        <end position="99"/>
    </location>
</feature>
<dbReference type="Proteomes" id="UP000186040">
    <property type="component" value="Unassembled WGS sequence"/>
</dbReference>
<accession>A0A1Q9LTU3</accession>
<sequence length="99" mass="10442">MDRRPPRPGTAGPTWVLAPAARDTDRVTAALRASAEPGPHPGRPTPVRDGLPQLLRSLRAALRPLPAPPPVPVLGQRRRRAPARVPSLGRPPAGGREAA</sequence>
<evidence type="ECO:0000313" key="3">
    <source>
        <dbReference type="Proteomes" id="UP000186040"/>
    </source>
</evidence>
<proteinExistence type="predicted"/>
<dbReference type="EMBL" id="MKQR01000002">
    <property type="protein sequence ID" value="OLR95467.1"/>
    <property type="molecule type" value="Genomic_DNA"/>
</dbReference>
<reference evidence="2 3" key="1">
    <citation type="submission" date="2016-10" db="EMBL/GenBank/DDBJ databases">
        <title>The Draft Genome Sequence of Actinokineospora bangkokensis 44EHWT reveals the biosynthetic pathway of antifungal compounds Thailandins with unusual extender unit butylmalonyl-CoA.</title>
        <authorList>
            <person name="Greule A."/>
            <person name="Intra B."/>
            <person name="Flemming S."/>
            <person name="Rommel M.G."/>
            <person name="Panbangred W."/>
            <person name="Bechthold A."/>
        </authorList>
    </citation>
    <scope>NUCLEOTIDE SEQUENCE [LARGE SCALE GENOMIC DNA]</scope>
    <source>
        <strain evidence="2 3">44EHW</strain>
    </source>
</reference>